<dbReference type="InterPro" id="IPR035900">
    <property type="entry name" value="Colicin_E_sf"/>
</dbReference>
<dbReference type="Pfam" id="PF01320">
    <property type="entry name" value="Colicin_Pyocin"/>
    <property type="match status" value="1"/>
</dbReference>
<dbReference type="CDD" id="cd16363">
    <property type="entry name" value="Col_Im_like"/>
    <property type="match status" value="1"/>
</dbReference>
<evidence type="ECO:0000313" key="4">
    <source>
        <dbReference type="Proteomes" id="UP000192573"/>
    </source>
</evidence>
<dbReference type="GO" id="GO:0030153">
    <property type="term" value="P:bacteriocin immunity"/>
    <property type="evidence" value="ECO:0007669"/>
    <property type="project" value="UniProtKB-KW"/>
</dbReference>
<protein>
    <submittedName>
        <fullName evidence="3">Bacteriocin immunity protein</fullName>
    </submittedName>
</protein>
<dbReference type="GO" id="GO:0015643">
    <property type="term" value="F:toxic substance binding"/>
    <property type="evidence" value="ECO:0007669"/>
    <property type="project" value="InterPro"/>
</dbReference>
<accession>A0A1V8NX47</accession>
<evidence type="ECO:0000256" key="1">
    <source>
        <dbReference type="ARBA" id="ARBA00009346"/>
    </source>
</evidence>
<proteinExistence type="inferred from homology"/>
<dbReference type="PRINTS" id="PR01299">
    <property type="entry name" value="PYOCIN"/>
</dbReference>
<gene>
    <name evidence="3" type="ORF">BZK42_16530</name>
</gene>
<dbReference type="SUPFAM" id="SSF47345">
    <property type="entry name" value="Colicin E immunity proteins"/>
    <property type="match status" value="1"/>
</dbReference>
<name>A0A1V8NX47_CITBR</name>
<dbReference type="EMBL" id="NAEW01000007">
    <property type="protein sequence ID" value="OQM40991.1"/>
    <property type="molecule type" value="Genomic_DNA"/>
</dbReference>
<dbReference type="AlphaFoldDB" id="A0A1V8NX47"/>
<dbReference type="Gene3D" id="1.10.1200.20">
    <property type="entry name" value="Colicin E immunity protein"/>
    <property type="match status" value="1"/>
</dbReference>
<comment type="caution">
    <text evidence="3">The sequence shown here is derived from an EMBL/GenBank/DDBJ whole genome shotgun (WGS) entry which is preliminary data.</text>
</comment>
<evidence type="ECO:0000256" key="2">
    <source>
        <dbReference type="ARBA" id="ARBA00023025"/>
    </source>
</evidence>
<dbReference type="InterPro" id="IPR000290">
    <property type="entry name" value="Colicin_pyocin"/>
</dbReference>
<keyword evidence="2" id="KW-0079">Bacteriocin immunity</keyword>
<organism evidence="3 4">
    <name type="scientific">Citrobacter braakii</name>
    <dbReference type="NCBI Taxonomy" id="57706"/>
    <lineage>
        <taxon>Bacteria</taxon>
        <taxon>Pseudomonadati</taxon>
        <taxon>Pseudomonadota</taxon>
        <taxon>Gammaproteobacteria</taxon>
        <taxon>Enterobacterales</taxon>
        <taxon>Enterobacteriaceae</taxon>
        <taxon>Citrobacter</taxon>
        <taxon>Citrobacter freundii complex</taxon>
    </lineage>
</organism>
<comment type="similarity">
    <text evidence="1">Belongs to the colicins ColE2/ColE8/ColE9 and pyocins S1/S2 family.</text>
</comment>
<reference evidence="3 4" key="1">
    <citation type="submission" date="2017-03" db="EMBL/GenBank/DDBJ databases">
        <authorList>
            <person name="Afonso C.L."/>
            <person name="Miller P.J."/>
            <person name="Scott M.A."/>
            <person name="Spackman E."/>
            <person name="Goraichik I."/>
            <person name="Dimitrov K.M."/>
            <person name="Suarez D.L."/>
            <person name="Swayne D.E."/>
        </authorList>
    </citation>
    <scope>NUCLEOTIDE SEQUENCE [LARGE SCALE GENOMIC DNA]</scope>
    <source>
        <strain evidence="3 4">ATCC 51113</strain>
    </source>
</reference>
<dbReference type="Proteomes" id="UP000192573">
    <property type="component" value="Unassembled WGS sequence"/>
</dbReference>
<evidence type="ECO:0000313" key="3">
    <source>
        <dbReference type="EMBL" id="OQM40991.1"/>
    </source>
</evidence>
<dbReference type="RefSeq" id="WP_080859539.1">
    <property type="nucleotide sequence ID" value="NZ_CP077405.1"/>
</dbReference>
<sequence length="85" mass="9575">MVTHKDITDFTEAEFLSFVEDICNDTYPSEKAHIAAVAEFERLSEHPSGSDLIYYPEEGKGGPVAVVQEIKEWRKANGKPGFRDE</sequence>